<sequence length="236" mass="25915">MSAVFDPLFRFYASSIGKKLLVALTGAVLVVFVLGHMIGNLLVFAGPDAINEYGHLLQTSLHGVGVWIARLGLLAAVVVHIIATIQLTRQNRAARGDAYAKHKFQVSSTSSRTMIWSGLTLLAFIIYHLLHFTIRAGNDYNGAAYKTDLHGETVHNVYKMVIDGFSWAPASIFYIIAMGLLYSHLSHGVSSLFQTLGFTTHRNAPMFKTFGHLYATLILVGNCSIPVAIWLFGYGR</sequence>
<feature type="transmembrane region" description="Helical" evidence="1">
    <location>
        <begin position="213"/>
        <end position="233"/>
    </location>
</feature>
<dbReference type="OrthoDB" id="9802842at2"/>
<keyword evidence="1" id="KW-0472">Membrane</keyword>
<name>A0A512MFI9_9BACT</name>
<feature type="transmembrane region" description="Helical" evidence="1">
    <location>
        <begin position="113"/>
        <end position="130"/>
    </location>
</feature>
<dbReference type="AlphaFoldDB" id="A0A512MFI9"/>
<dbReference type="Gene3D" id="1.20.1300.10">
    <property type="entry name" value="Fumarate reductase/succinate dehydrogenase, transmembrane subunit"/>
    <property type="match status" value="1"/>
</dbReference>
<dbReference type="NCBIfam" id="TIGR02046">
    <property type="entry name" value="sdhC_b558_fam"/>
    <property type="match status" value="1"/>
</dbReference>
<protein>
    <recommendedName>
        <fullName evidence="4">Succinate dehydrogenase</fullName>
    </recommendedName>
</protein>
<reference evidence="2 3" key="1">
    <citation type="submission" date="2019-07" db="EMBL/GenBank/DDBJ databases">
        <title>Whole genome shotgun sequence of Brevifollis gellanilyticus NBRC 108608.</title>
        <authorList>
            <person name="Hosoyama A."/>
            <person name="Uohara A."/>
            <person name="Ohji S."/>
            <person name="Ichikawa N."/>
        </authorList>
    </citation>
    <scope>NUCLEOTIDE SEQUENCE [LARGE SCALE GENOMIC DNA]</scope>
    <source>
        <strain evidence="2 3">NBRC 108608</strain>
    </source>
</reference>
<keyword evidence="1" id="KW-1133">Transmembrane helix</keyword>
<feature type="transmembrane region" description="Helical" evidence="1">
    <location>
        <begin position="20"/>
        <end position="44"/>
    </location>
</feature>
<evidence type="ECO:0000256" key="1">
    <source>
        <dbReference type="SAM" id="Phobius"/>
    </source>
</evidence>
<proteinExistence type="predicted"/>
<feature type="transmembrane region" description="Helical" evidence="1">
    <location>
        <begin position="172"/>
        <end position="193"/>
    </location>
</feature>
<accession>A0A512MFI9</accession>
<feature type="transmembrane region" description="Helical" evidence="1">
    <location>
        <begin position="64"/>
        <end position="85"/>
    </location>
</feature>
<dbReference type="GO" id="GO:0016020">
    <property type="term" value="C:membrane"/>
    <property type="evidence" value="ECO:0007669"/>
    <property type="project" value="InterPro"/>
</dbReference>
<comment type="caution">
    <text evidence="2">The sequence shown here is derived from an EMBL/GenBank/DDBJ whole genome shotgun (WGS) entry which is preliminary data.</text>
</comment>
<dbReference type="InterPro" id="IPR011138">
    <property type="entry name" value="Cytochrome_b-558"/>
</dbReference>
<evidence type="ECO:0008006" key="4">
    <source>
        <dbReference type="Google" id="ProtNLM"/>
    </source>
</evidence>
<dbReference type="CDD" id="cd03498">
    <property type="entry name" value="SQR_TypeB_2_TM"/>
    <property type="match status" value="1"/>
</dbReference>
<dbReference type="RefSeq" id="WP_146854396.1">
    <property type="nucleotide sequence ID" value="NZ_BKAG01000050.1"/>
</dbReference>
<keyword evidence="3" id="KW-1185">Reference proteome</keyword>
<evidence type="ECO:0000313" key="2">
    <source>
        <dbReference type="EMBL" id="GEP45466.1"/>
    </source>
</evidence>
<gene>
    <name evidence="2" type="ORF">BGE01nite_47570</name>
</gene>
<dbReference type="SUPFAM" id="SSF81343">
    <property type="entry name" value="Fumarate reductase respiratory complex transmembrane subunits"/>
    <property type="match status" value="1"/>
</dbReference>
<dbReference type="Proteomes" id="UP000321577">
    <property type="component" value="Unassembled WGS sequence"/>
</dbReference>
<keyword evidence="1" id="KW-0812">Transmembrane</keyword>
<dbReference type="EMBL" id="BKAG01000050">
    <property type="protein sequence ID" value="GEP45466.1"/>
    <property type="molecule type" value="Genomic_DNA"/>
</dbReference>
<evidence type="ECO:0000313" key="3">
    <source>
        <dbReference type="Proteomes" id="UP000321577"/>
    </source>
</evidence>
<organism evidence="2 3">
    <name type="scientific">Brevifollis gellanilyticus</name>
    <dbReference type="NCBI Taxonomy" id="748831"/>
    <lineage>
        <taxon>Bacteria</taxon>
        <taxon>Pseudomonadati</taxon>
        <taxon>Verrucomicrobiota</taxon>
        <taxon>Verrucomicrobiia</taxon>
        <taxon>Verrucomicrobiales</taxon>
        <taxon>Verrucomicrobiaceae</taxon>
    </lineage>
</organism>
<dbReference type="InterPro" id="IPR034804">
    <property type="entry name" value="SQR/QFR_C/D"/>
</dbReference>